<dbReference type="CDD" id="cd24048">
    <property type="entry name" value="ASKHA_NBD_FtsA"/>
    <property type="match status" value="1"/>
</dbReference>
<dbReference type="Gene3D" id="3.30.420.40">
    <property type="match status" value="1"/>
</dbReference>
<proteinExistence type="inferred from homology"/>
<evidence type="ECO:0000256" key="2">
    <source>
        <dbReference type="ARBA" id="ARBA00022618"/>
    </source>
</evidence>
<comment type="subcellular location">
    <subcellularLocation>
        <location evidence="5">Cell membrane</location>
        <topology evidence="5">Peripheral membrane protein</topology>
        <orientation evidence="5">Cytoplasmic side</orientation>
    </subcellularLocation>
    <text evidence="5">Localizes to the Z ring in an FtsZ-dependent manner. Targeted to the membrane through a conserved C-terminal amphipathic helix.</text>
</comment>
<evidence type="ECO:0000256" key="4">
    <source>
        <dbReference type="ARBA" id="ARBA00023306"/>
    </source>
</evidence>
<dbReference type="NCBIfam" id="TIGR01174">
    <property type="entry name" value="ftsA"/>
    <property type="match status" value="1"/>
</dbReference>
<dbReference type="AlphaFoldDB" id="A0A7V0XEB7"/>
<evidence type="ECO:0000256" key="6">
    <source>
        <dbReference type="PIRNR" id="PIRNR003101"/>
    </source>
</evidence>
<evidence type="ECO:0000313" key="8">
    <source>
        <dbReference type="EMBL" id="HDQ98917.1"/>
    </source>
</evidence>
<keyword evidence="3 5" id="KW-0472">Membrane</keyword>
<dbReference type="EMBL" id="DSBX01000048">
    <property type="protein sequence ID" value="HDQ98917.1"/>
    <property type="molecule type" value="Genomic_DNA"/>
</dbReference>
<comment type="similarity">
    <text evidence="5 6">Belongs to the FtsA/MreB family.</text>
</comment>
<dbReference type="GO" id="GO:0009898">
    <property type="term" value="C:cytoplasmic side of plasma membrane"/>
    <property type="evidence" value="ECO:0007669"/>
    <property type="project" value="UniProtKB-UniRule"/>
</dbReference>
<dbReference type="Proteomes" id="UP000885672">
    <property type="component" value="Unassembled WGS sequence"/>
</dbReference>
<dbReference type="InterPro" id="IPR020823">
    <property type="entry name" value="Cell_div_FtsA"/>
</dbReference>
<evidence type="ECO:0000256" key="5">
    <source>
        <dbReference type="HAMAP-Rule" id="MF_02033"/>
    </source>
</evidence>
<dbReference type="InterPro" id="IPR050696">
    <property type="entry name" value="FtsA/MreB"/>
</dbReference>
<keyword evidence="4 5" id="KW-0131">Cell cycle</keyword>
<keyword evidence="2 5" id="KW-0132">Cell division</keyword>
<organism evidence="8">
    <name type="scientific">candidate division WOR-3 bacterium</name>
    <dbReference type="NCBI Taxonomy" id="2052148"/>
    <lineage>
        <taxon>Bacteria</taxon>
        <taxon>Bacteria division WOR-3</taxon>
    </lineage>
</organism>
<name>A0A7V0XEB7_UNCW3</name>
<dbReference type="SMART" id="SM00842">
    <property type="entry name" value="FtsA"/>
    <property type="match status" value="1"/>
</dbReference>
<feature type="domain" description="SHS2" evidence="7">
    <location>
        <begin position="7"/>
        <end position="197"/>
    </location>
</feature>
<evidence type="ECO:0000256" key="1">
    <source>
        <dbReference type="ARBA" id="ARBA00022475"/>
    </source>
</evidence>
<dbReference type="GO" id="GO:0032153">
    <property type="term" value="C:cell division site"/>
    <property type="evidence" value="ECO:0007669"/>
    <property type="project" value="UniProtKB-UniRule"/>
</dbReference>
<comment type="function">
    <text evidence="5 6">Cell division protein that is involved in the assembly of the Z ring. May serve as a membrane anchor for the Z ring.</text>
</comment>
<dbReference type="InterPro" id="IPR003494">
    <property type="entry name" value="SHS2_FtsA"/>
</dbReference>
<comment type="caution">
    <text evidence="8">The sequence shown here is derived from an EMBL/GenBank/DDBJ whole genome shotgun (WGS) entry which is preliminary data.</text>
</comment>
<comment type="subunit">
    <text evidence="5">Self-interacts. Interacts with FtsZ.</text>
</comment>
<evidence type="ECO:0000259" key="7">
    <source>
        <dbReference type="SMART" id="SM00842"/>
    </source>
</evidence>
<dbReference type="HAMAP" id="MF_02033">
    <property type="entry name" value="FtsA"/>
    <property type="match status" value="1"/>
</dbReference>
<dbReference type="SUPFAM" id="SSF53067">
    <property type="entry name" value="Actin-like ATPase domain"/>
    <property type="match status" value="2"/>
</dbReference>
<dbReference type="PIRSF" id="PIRSF003101">
    <property type="entry name" value="FtsA"/>
    <property type="match status" value="1"/>
</dbReference>
<reference evidence="8" key="1">
    <citation type="journal article" date="2020" name="mSystems">
        <title>Genome- and Community-Level Interaction Insights into Carbon Utilization and Element Cycling Functions of Hydrothermarchaeota in Hydrothermal Sediment.</title>
        <authorList>
            <person name="Zhou Z."/>
            <person name="Liu Y."/>
            <person name="Xu W."/>
            <person name="Pan J."/>
            <person name="Luo Z.H."/>
            <person name="Li M."/>
        </authorList>
    </citation>
    <scope>NUCLEOTIDE SEQUENCE [LARGE SCALE GENOMIC DNA]</scope>
    <source>
        <strain evidence="8">SpSt-1182</strain>
    </source>
</reference>
<protein>
    <recommendedName>
        <fullName evidence="5 6">Cell division protein FtsA</fullName>
    </recommendedName>
</protein>
<sequence length="401" mass="42787">MAKSIRTAAIDIGTTKVACVLAETDPSRKTSILGYGTAPPDGFRQGAVISLDKATESLAVAVAAAEEEAGVKVKTLPTFVGITGAHLKHLEGIGAVSVRRPDRGISARDVKDVVAQAQAIRLPSDEQILHVVPTQYIVDEQKGVRDPLGMFGVKLEVEVLMIIGALSAFENIDRALERLDIRSRLMVLSGLATSYAVSDENDRSMGYILVDLGGVTTVTVYREGEIRFHRMVEIGATNITRDVAIGLRTTFGEAERVKREAGVAMAAMLEKDEALTVEDASGRGTKQVSRRLLASVIEPRVEEILTLANSAVREARMGENLSGGIILTGGGAQLRGVDILAEQLFGMPVRLARPDRVTGPKAVTSDPSFATAVGLILSGLESKVAPPGRLTRLVDQVRGWF</sequence>
<keyword evidence="1 5" id="KW-1003">Cell membrane</keyword>
<dbReference type="Pfam" id="PF02491">
    <property type="entry name" value="SHS2_FTSA"/>
    <property type="match status" value="1"/>
</dbReference>
<accession>A0A7V0XEB7</accession>
<dbReference type="Pfam" id="PF14450">
    <property type="entry name" value="FtsA"/>
    <property type="match status" value="1"/>
</dbReference>
<dbReference type="Gene3D" id="3.30.1490.110">
    <property type="match status" value="1"/>
</dbReference>
<dbReference type="PANTHER" id="PTHR32432">
    <property type="entry name" value="CELL DIVISION PROTEIN FTSA-RELATED"/>
    <property type="match status" value="1"/>
</dbReference>
<dbReference type="InterPro" id="IPR043129">
    <property type="entry name" value="ATPase_NBD"/>
</dbReference>
<dbReference type="GO" id="GO:0043093">
    <property type="term" value="P:FtsZ-dependent cytokinesis"/>
    <property type="evidence" value="ECO:0007669"/>
    <property type="project" value="UniProtKB-UniRule"/>
</dbReference>
<gene>
    <name evidence="5 8" type="primary">ftsA</name>
    <name evidence="8" type="ORF">ENN51_01325</name>
</gene>
<dbReference type="PANTHER" id="PTHR32432:SF4">
    <property type="entry name" value="CELL DIVISION PROTEIN FTSA"/>
    <property type="match status" value="1"/>
</dbReference>
<evidence type="ECO:0000256" key="3">
    <source>
        <dbReference type="ARBA" id="ARBA00023136"/>
    </source>
</evidence>